<protein>
    <submittedName>
        <fullName evidence="5">Uncharacterized protein</fullName>
    </submittedName>
</protein>
<evidence type="ECO:0000313" key="5">
    <source>
        <dbReference type="EMBL" id="CAK7920298.1"/>
    </source>
</evidence>
<evidence type="ECO:0000256" key="2">
    <source>
        <dbReference type="ARBA" id="ARBA00022737"/>
    </source>
</evidence>
<evidence type="ECO:0000256" key="3">
    <source>
        <dbReference type="PROSITE-ProRule" id="PRU00221"/>
    </source>
</evidence>
<dbReference type="Gene3D" id="2.130.10.10">
    <property type="entry name" value="YVTN repeat-like/Quinoprotein amine dehydrogenase"/>
    <property type="match status" value="2"/>
</dbReference>
<feature type="compositionally biased region" description="Basic residues" evidence="4">
    <location>
        <begin position="358"/>
        <end position="403"/>
    </location>
</feature>
<dbReference type="InterPro" id="IPR039328">
    <property type="entry name" value="WDR89"/>
</dbReference>
<keyword evidence="6" id="KW-1185">Reference proteome</keyword>
<evidence type="ECO:0000313" key="6">
    <source>
        <dbReference type="Proteomes" id="UP001497600"/>
    </source>
</evidence>
<evidence type="ECO:0000256" key="1">
    <source>
        <dbReference type="ARBA" id="ARBA00022574"/>
    </source>
</evidence>
<dbReference type="InterPro" id="IPR001680">
    <property type="entry name" value="WD40_rpt"/>
</dbReference>
<organism evidence="5 6">
    <name type="scientific">[Candida] anglica</name>
    <dbReference type="NCBI Taxonomy" id="148631"/>
    <lineage>
        <taxon>Eukaryota</taxon>
        <taxon>Fungi</taxon>
        <taxon>Dikarya</taxon>
        <taxon>Ascomycota</taxon>
        <taxon>Saccharomycotina</taxon>
        <taxon>Pichiomycetes</taxon>
        <taxon>Debaryomycetaceae</taxon>
        <taxon>Kurtzmaniella</taxon>
    </lineage>
</organism>
<dbReference type="Pfam" id="PF00400">
    <property type="entry name" value="WD40"/>
    <property type="match status" value="2"/>
</dbReference>
<dbReference type="InterPro" id="IPR036322">
    <property type="entry name" value="WD40_repeat_dom_sf"/>
</dbReference>
<feature type="region of interest" description="Disordered" evidence="4">
    <location>
        <begin position="343"/>
        <end position="412"/>
    </location>
</feature>
<name>A0ABP0EN87_9ASCO</name>
<dbReference type="SMART" id="SM00320">
    <property type="entry name" value="WD40"/>
    <property type="match status" value="3"/>
</dbReference>
<dbReference type="PROSITE" id="PS50082">
    <property type="entry name" value="WD_REPEATS_2"/>
    <property type="match status" value="1"/>
</dbReference>
<dbReference type="PANTHER" id="PTHR22889:SF0">
    <property type="entry name" value="WD REPEAT-CONTAINING PROTEIN 89"/>
    <property type="match status" value="1"/>
</dbReference>
<dbReference type="PROSITE" id="PS50294">
    <property type="entry name" value="WD_REPEATS_REGION"/>
    <property type="match status" value="1"/>
</dbReference>
<dbReference type="EMBL" id="OZ004260">
    <property type="protein sequence ID" value="CAK7920298.1"/>
    <property type="molecule type" value="Genomic_DNA"/>
</dbReference>
<proteinExistence type="predicted"/>
<dbReference type="SUPFAM" id="SSF50978">
    <property type="entry name" value="WD40 repeat-like"/>
    <property type="match status" value="1"/>
</dbReference>
<dbReference type="PANTHER" id="PTHR22889">
    <property type="entry name" value="WD REPEAT-CONTAINING PROTEIN 89"/>
    <property type="match status" value="1"/>
</dbReference>
<dbReference type="Proteomes" id="UP001497600">
    <property type="component" value="Chromosome H"/>
</dbReference>
<keyword evidence="2" id="KW-0677">Repeat</keyword>
<reference evidence="5 6" key="1">
    <citation type="submission" date="2024-01" db="EMBL/GenBank/DDBJ databases">
        <authorList>
            <consortium name="Genoscope - CEA"/>
            <person name="William W."/>
        </authorList>
    </citation>
    <scope>NUCLEOTIDE SEQUENCE [LARGE SCALE GENOMIC DNA]</scope>
    <source>
        <strain evidence="5 6">29B2s-10</strain>
    </source>
</reference>
<keyword evidence="1 3" id="KW-0853">WD repeat</keyword>
<feature type="repeat" description="WD" evidence="3">
    <location>
        <begin position="141"/>
        <end position="183"/>
    </location>
</feature>
<evidence type="ECO:0000256" key="4">
    <source>
        <dbReference type="SAM" id="MobiDB-lite"/>
    </source>
</evidence>
<sequence>MRAISQSSWTLGADQWALNLSLLGNSNFACSSSSGSINVYALNNNSPTLSFKAHESSINSMKSIDSNTLVSCSTDGVKLWDLRTSCSSASHTLSNEKSSNFLSVNFSETMIAGGTELQGVDAELHLWDLRNPGAGVVRSFVDSHHDDITDIKFHPTLSQYLMSGSTDGYVNVYDLNQADEEDALHQVINYASVHSCHFTQERRIAVLSHMETVAFYELNNTNYEEIEEPAPNDLGDVRSTWPDCEYIVDIYPGFVAYGANTQQKLSLYPFDSAKEKVDLTRPVWFPNAHGEEVVRDVLAIPGTKSVLTCGEDGNIRSWELPYQLDFDSFYKIGDQAETSDIDIELESEVESKSEKKEKKDKKEKKEKREKKDKKEKKEKKDKKEKKEKKDKKDKKDKKEKKKSKSDVRFKPY</sequence>
<dbReference type="InterPro" id="IPR015943">
    <property type="entry name" value="WD40/YVTN_repeat-like_dom_sf"/>
</dbReference>
<accession>A0ABP0EN87</accession>
<gene>
    <name evidence="5" type="ORF">CAAN4_H00914</name>
</gene>